<evidence type="ECO:0000313" key="2">
    <source>
        <dbReference type="EMBL" id="PZO46347.1"/>
    </source>
</evidence>
<feature type="transmembrane region" description="Helical" evidence="1">
    <location>
        <begin position="14"/>
        <end position="35"/>
    </location>
</feature>
<organism evidence="2 3">
    <name type="scientific">Phormidesmis priestleyi</name>
    <dbReference type="NCBI Taxonomy" id="268141"/>
    <lineage>
        <taxon>Bacteria</taxon>
        <taxon>Bacillati</taxon>
        <taxon>Cyanobacteriota</taxon>
        <taxon>Cyanophyceae</taxon>
        <taxon>Leptolyngbyales</taxon>
        <taxon>Leptolyngbyaceae</taxon>
        <taxon>Phormidesmis</taxon>
    </lineage>
</organism>
<dbReference type="EMBL" id="QBMP01000314">
    <property type="protein sequence ID" value="PZO46347.1"/>
    <property type="molecule type" value="Genomic_DNA"/>
</dbReference>
<keyword evidence="1" id="KW-0472">Membrane</keyword>
<protein>
    <submittedName>
        <fullName evidence="2">Uncharacterized protein</fullName>
    </submittedName>
</protein>
<reference evidence="3" key="1">
    <citation type="submission" date="2018-04" db="EMBL/GenBank/DDBJ databases">
        <authorList>
            <person name="Cornet L."/>
        </authorList>
    </citation>
    <scope>NUCLEOTIDE SEQUENCE [LARGE SCALE GENOMIC DNA]</scope>
</reference>
<evidence type="ECO:0000313" key="3">
    <source>
        <dbReference type="Proteomes" id="UP000249794"/>
    </source>
</evidence>
<accession>A0A2W4WT42</accession>
<dbReference type="AlphaFoldDB" id="A0A2W4WT42"/>
<proteinExistence type="predicted"/>
<dbReference type="Proteomes" id="UP000249794">
    <property type="component" value="Unassembled WGS sequence"/>
</dbReference>
<keyword evidence="1" id="KW-0812">Transmembrane</keyword>
<reference evidence="2 3" key="2">
    <citation type="submission" date="2018-06" db="EMBL/GenBank/DDBJ databases">
        <title>Metagenomic assembly of (sub)arctic Cyanobacteria and their associated microbiome from non-axenic cultures.</title>
        <authorList>
            <person name="Baurain D."/>
        </authorList>
    </citation>
    <scope>NUCLEOTIDE SEQUENCE [LARGE SCALE GENOMIC DNA]</scope>
    <source>
        <strain evidence="2">ULC027bin1</strain>
    </source>
</reference>
<gene>
    <name evidence="2" type="ORF">DCF15_20425</name>
</gene>
<name>A0A2W4WT42_9CYAN</name>
<evidence type="ECO:0000256" key="1">
    <source>
        <dbReference type="SAM" id="Phobius"/>
    </source>
</evidence>
<comment type="caution">
    <text evidence="2">The sequence shown here is derived from an EMBL/GenBank/DDBJ whole genome shotgun (WGS) entry which is preliminary data.</text>
</comment>
<keyword evidence="1" id="KW-1133">Transmembrane helix</keyword>
<sequence>MARLDCQPELTSDLSVFCNGSFIAIASYLSVYFAIIESDNISLFHIHAYQTIINKQATSIAAKNR</sequence>